<feature type="compositionally biased region" description="Low complexity" evidence="1">
    <location>
        <begin position="159"/>
        <end position="168"/>
    </location>
</feature>
<feature type="compositionally biased region" description="Basic and acidic residues" evidence="1">
    <location>
        <begin position="138"/>
        <end position="150"/>
    </location>
</feature>
<protein>
    <submittedName>
        <fullName evidence="2">Uncharacterized protein</fullName>
    </submittedName>
</protein>
<name>A0A4Q9PAL5_9APHY</name>
<keyword evidence="3" id="KW-1185">Reference proteome</keyword>
<organism evidence="2 3">
    <name type="scientific">Dichomitus squalens</name>
    <dbReference type="NCBI Taxonomy" id="114155"/>
    <lineage>
        <taxon>Eukaryota</taxon>
        <taxon>Fungi</taxon>
        <taxon>Dikarya</taxon>
        <taxon>Basidiomycota</taxon>
        <taxon>Agaricomycotina</taxon>
        <taxon>Agaricomycetes</taxon>
        <taxon>Polyporales</taxon>
        <taxon>Polyporaceae</taxon>
        <taxon>Dichomitus</taxon>
    </lineage>
</organism>
<evidence type="ECO:0000313" key="3">
    <source>
        <dbReference type="Proteomes" id="UP000292082"/>
    </source>
</evidence>
<feature type="region of interest" description="Disordered" evidence="1">
    <location>
        <begin position="67"/>
        <end position="89"/>
    </location>
</feature>
<feature type="compositionally biased region" description="Basic and acidic residues" evidence="1">
    <location>
        <begin position="80"/>
        <end position="89"/>
    </location>
</feature>
<dbReference type="STRING" id="114155.A0A4Q9PAL5"/>
<feature type="region of interest" description="Disordered" evidence="1">
    <location>
        <begin position="135"/>
        <end position="212"/>
    </location>
</feature>
<reference evidence="2 3" key="1">
    <citation type="submission" date="2019-01" db="EMBL/GenBank/DDBJ databases">
        <title>Draft genome sequences of three monokaryotic isolates of the white-rot basidiomycete fungus Dichomitus squalens.</title>
        <authorList>
            <consortium name="DOE Joint Genome Institute"/>
            <person name="Lopez S.C."/>
            <person name="Andreopoulos B."/>
            <person name="Pangilinan J."/>
            <person name="Lipzen A."/>
            <person name="Riley R."/>
            <person name="Ahrendt S."/>
            <person name="Ng V."/>
            <person name="Barry K."/>
            <person name="Daum C."/>
            <person name="Grigoriev I.V."/>
            <person name="Hilden K.S."/>
            <person name="Makela M.R."/>
            <person name="de Vries R.P."/>
        </authorList>
    </citation>
    <scope>NUCLEOTIDE SEQUENCE [LARGE SCALE GENOMIC DNA]</scope>
    <source>
        <strain evidence="2 3">CBS 464.89</strain>
    </source>
</reference>
<dbReference type="AlphaFoldDB" id="A0A4Q9PAL5"/>
<dbReference type="Proteomes" id="UP000292082">
    <property type="component" value="Unassembled WGS sequence"/>
</dbReference>
<evidence type="ECO:0000313" key="2">
    <source>
        <dbReference type="EMBL" id="TBU51498.1"/>
    </source>
</evidence>
<gene>
    <name evidence="2" type="ORF">BD310DRAFT_953241</name>
</gene>
<sequence>MSIAAIYFMLSHIAQDDGCCKADLALSDALWQAYISALTLDVVRLSSHHKHPLPAASSFTCYGDNSAGSDAGVQPPPNRGKPEKNPWKKWTMEETHMLVAGVLRSRVIQCTNLRDRLRNASPDCYQAVGYKRSNTTKKTYEGSEGKDHRPAQPLRTATDDTLTSSSSTGPVRRKRRGSTKSVPESDSPGGTPHMTGDELVTSPDGETKELEMHSPLSELTDSSHLRVVYGHEHCLAYSSHFSAS</sequence>
<dbReference type="EMBL" id="ML145315">
    <property type="protein sequence ID" value="TBU51498.1"/>
    <property type="molecule type" value="Genomic_DNA"/>
</dbReference>
<proteinExistence type="predicted"/>
<evidence type="ECO:0000256" key="1">
    <source>
        <dbReference type="SAM" id="MobiDB-lite"/>
    </source>
</evidence>
<accession>A0A4Q9PAL5</accession>